<keyword evidence="2" id="KW-0032">Aminotransferase</keyword>
<evidence type="ECO:0000256" key="4">
    <source>
        <dbReference type="ARBA" id="ARBA00022898"/>
    </source>
</evidence>
<dbReference type="FunFam" id="3.40.640.10:FF:000023">
    <property type="entry name" value="Transcriptional regulator, GntR family"/>
    <property type="match status" value="1"/>
</dbReference>
<comment type="caution">
    <text evidence="9">The sequence shown here is derived from an EMBL/GenBank/DDBJ whole genome shotgun (WGS) entry which is preliminary data.</text>
</comment>
<evidence type="ECO:0000256" key="2">
    <source>
        <dbReference type="ARBA" id="ARBA00022576"/>
    </source>
</evidence>
<dbReference type="SMART" id="SM00345">
    <property type="entry name" value="HTH_GNTR"/>
    <property type="match status" value="1"/>
</dbReference>
<dbReference type="InterPro" id="IPR004839">
    <property type="entry name" value="Aminotransferase_I/II_large"/>
</dbReference>
<evidence type="ECO:0000256" key="5">
    <source>
        <dbReference type="ARBA" id="ARBA00023015"/>
    </source>
</evidence>
<dbReference type="Gene3D" id="3.40.640.10">
    <property type="entry name" value="Type I PLP-dependent aspartate aminotransferase-like (Major domain)"/>
    <property type="match status" value="1"/>
</dbReference>
<keyword evidence="4" id="KW-0663">Pyridoxal phosphate</keyword>
<dbReference type="SUPFAM" id="SSF46785">
    <property type="entry name" value="Winged helix' DNA-binding domain"/>
    <property type="match status" value="1"/>
</dbReference>
<evidence type="ECO:0000256" key="1">
    <source>
        <dbReference type="ARBA" id="ARBA00005384"/>
    </source>
</evidence>
<keyword evidence="7" id="KW-0804">Transcription</keyword>
<keyword evidence="5" id="KW-0805">Transcription regulation</keyword>
<dbReference type="PROSITE" id="PS50949">
    <property type="entry name" value="HTH_GNTR"/>
    <property type="match status" value="1"/>
</dbReference>
<dbReference type="SUPFAM" id="SSF53383">
    <property type="entry name" value="PLP-dependent transferases"/>
    <property type="match status" value="1"/>
</dbReference>
<dbReference type="EMBL" id="JXOK01000065">
    <property type="protein sequence ID" value="KIN09804.1"/>
    <property type="molecule type" value="Genomic_DNA"/>
</dbReference>
<dbReference type="Pfam" id="PF00155">
    <property type="entry name" value="Aminotran_1_2"/>
    <property type="match status" value="1"/>
</dbReference>
<reference evidence="9 10" key="1">
    <citation type="submission" date="2015-01" db="EMBL/GenBank/DDBJ databases">
        <title>Draft genome of Vibrio mytili type strain CAIM 528.</title>
        <authorList>
            <person name="Gonzalez-Castillo A."/>
            <person name="Gomez-Gil B."/>
            <person name="Enciso-Ibarra J."/>
        </authorList>
    </citation>
    <scope>NUCLEOTIDE SEQUENCE [LARGE SCALE GENOMIC DNA]</scope>
    <source>
        <strain evidence="9 10">CAIM 528</strain>
    </source>
</reference>
<dbReference type="InterPro" id="IPR015422">
    <property type="entry name" value="PyrdxlP-dep_Trfase_small"/>
</dbReference>
<dbReference type="Pfam" id="PF00392">
    <property type="entry name" value="GntR"/>
    <property type="match status" value="1"/>
</dbReference>
<gene>
    <name evidence="9" type="ORF">SU60_16775</name>
</gene>
<dbReference type="CDD" id="cd07377">
    <property type="entry name" value="WHTH_GntR"/>
    <property type="match status" value="1"/>
</dbReference>
<evidence type="ECO:0000313" key="10">
    <source>
        <dbReference type="Proteomes" id="UP000031977"/>
    </source>
</evidence>
<dbReference type="PANTHER" id="PTHR46577">
    <property type="entry name" value="HTH-TYPE TRANSCRIPTIONAL REGULATORY PROTEIN GABR"/>
    <property type="match status" value="1"/>
</dbReference>
<accession>A0A0C3DEK3</accession>
<dbReference type="Proteomes" id="UP000031977">
    <property type="component" value="Unassembled WGS sequence"/>
</dbReference>
<dbReference type="InterPro" id="IPR051446">
    <property type="entry name" value="HTH_trans_reg/aminotransferase"/>
</dbReference>
<evidence type="ECO:0000256" key="6">
    <source>
        <dbReference type="ARBA" id="ARBA00023125"/>
    </source>
</evidence>
<sequence>MNRYRQLAESFKNQIEQNTWRAGEKLPSVRVMSRNHSVSAGTVLQAYQLLEAQGWVKAKPQSGYYVCVESERFEARGTSGNVYRTSINDELYDYLKQQVLPNAVRLGSAFPDPTLFPIEALNRNLASSGRKMGPDNLLDNLPPGSDSLRRLIAQRYIQQGVSTTHEDVVITTGALEALNLSLQAVTKPGDTVVVESPTFYGALQAIERLGLKVIEVSVDPVKGHDLAQLEAAFTQHDVRACWLMVNFQNPTGLSLSDEQKHQIVRLADQYDVFLIEDDVYAELYFSASKPTCLKTFDTQDRVLHCASFSKNLCPGYRLGWVLNKRFNETIQKLQLTSTLSGSAPIQHGIAHYLQNDSYDNHLRKLRKTMQQRQRLFIELIQDYFPKNVTYTIPEGGYFLWLRLPKGMNSKTTYQLLLQQQITVAYGKLFSRGDKHDNYLRLNTSMPVDIQLKAAIKKIGDLLKTV</sequence>
<evidence type="ECO:0000259" key="8">
    <source>
        <dbReference type="PROSITE" id="PS50949"/>
    </source>
</evidence>
<dbReference type="AlphaFoldDB" id="A0A0C3DEK3"/>
<evidence type="ECO:0000256" key="7">
    <source>
        <dbReference type="ARBA" id="ARBA00023163"/>
    </source>
</evidence>
<dbReference type="Gene3D" id="3.90.1150.10">
    <property type="entry name" value="Aspartate Aminotransferase, domain 1"/>
    <property type="match status" value="1"/>
</dbReference>
<dbReference type="GO" id="GO:0003700">
    <property type="term" value="F:DNA-binding transcription factor activity"/>
    <property type="evidence" value="ECO:0007669"/>
    <property type="project" value="InterPro"/>
</dbReference>
<dbReference type="CDD" id="cd00609">
    <property type="entry name" value="AAT_like"/>
    <property type="match status" value="1"/>
</dbReference>
<organism evidence="9 10">
    <name type="scientific">Vibrio mytili</name>
    <dbReference type="NCBI Taxonomy" id="50718"/>
    <lineage>
        <taxon>Bacteria</taxon>
        <taxon>Pseudomonadati</taxon>
        <taxon>Pseudomonadota</taxon>
        <taxon>Gammaproteobacteria</taxon>
        <taxon>Vibrionales</taxon>
        <taxon>Vibrionaceae</taxon>
        <taxon>Vibrio</taxon>
    </lineage>
</organism>
<keyword evidence="10" id="KW-1185">Reference proteome</keyword>
<protein>
    <submittedName>
        <fullName evidence="9">GntR family transcriptional regulator</fullName>
    </submittedName>
</protein>
<dbReference type="GO" id="GO:0030170">
    <property type="term" value="F:pyridoxal phosphate binding"/>
    <property type="evidence" value="ECO:0007669"/>
    <property type="project" value="InterPro"/>
</dbReference>
<dbReference type="InterPro" id="IPR015421">
    <property type="entry name" value="PyrdxlP-dep_Trfase_major"/>
</dbReference>
<feature type="domain" description="HTH gntR-type" evidence="8">
    <location>
        <begin position="1"/>
        <end position="69"/>
    </location>
</feature>
<dbReference type="InterPro" id="IPR036388">
    <property type="entry name" value="WH-like_DNA-bd_sf"/>
</dbReference>
<dbReference type="GO" id="GO:0003677">
    <property type="term" value="F:DNA binding"/>
    <property type="evidence" value="ECO:0007669"/>
    <property type="project" value="UniProtKB-KW"/>
</dbReference>
<dbReference type="OrthoDB" id="9804020at2"/>
<dbReference type="GO" id="GO:0008483">
    <property type="term" value="F:transaminase activity"/>
    <property type="evidence" value="ECO:0007669"/>
    <property type="project" value="UniProtKB-KW"/>
</dbReference>
<keyword evidence="6" id="KW-0238">DNA-binding</keyword>
<comment type="similarity">
    <text evidence="1">In the C-terminal section; belongs to the class-I pyridoxal-phosphate-dependent aminotransferase family.</text>
</comment>
<dbReference type="PANTHER" id="PTHR46577:SF2">
    <property type="entry name" value="TRANSCRIPTIONAL REGULATORY PROTEIN"/>
    <property type="match status" value="1"/>
</dbReference>
<name>A0A0C3DEK3_9VIBR</name>
<dbReference type="InterPro" id="IPR036390">
    <property type="entry name" value="WH_DNA-bd_sf"/>
</dbReference>
<keyword evidence="3" id="KW-0808">Transferase</keyword>
<dbReference type="RefSeq" id="WP_041156538.1">
    <property type="nucleotide sequence ID" value="NZ_CBCRVP010000015.1"/>
</dbReference>
<dbReference type="InterPro" id="IPR000524">
    <property type="entry name" value="Tscrpt_reg_HTH_GntR"/>
</dbReference>
<dbReference type="STRING" id="50718.SU60_16775"/>
<dbReference type="InterPro" id="IPR015424">
    <property type="entry name" value="PyrdxlP-dep_Trfase"/>
</dbReference>
<proteinExistence type="inferred from homology"/>
<dbReference type="Gene3D" id="1.10.10.10">
    <property type="entry name" value="Winged helix-like DNA-binding domain superfamily/Winged helix DNA-binding domain"/>
    <property type="match status" value="1"/>
</dbReference>
<evidence type="ECO:0000313" key="9">
    <source>
        <dbReference type="EMBL" id="KIN09804.1"/>
    </source>
</evidence>
<evidence type="ECO:0000256" key="3">
    <source>
        <dbReference type="ARBA" id="ARBA00022679"/>
    </source>
</evidence>